<dbReference type="Pfam" id="PF13244">
    <property type="entry name" value="MbhD"/>
    <property type="match status" value="1"/>
</dbReference>
<keyword evidence="2" id="KW-1003">Cell membrane</keyword>
<evidence type="ECO:0000256" key="2">
    <source>
        <dbReference type="ARBA" id="ARBA00022475"/>
    </source>
</evidence>
<dbReference type="AlphaFoldDB" id="A0A7C4JKW5"/>
<comment type="caution">
    <text evidence="9">The sequence shown here is derived from an EMBL/GenBank/DDBJ whole genome shotgun (WGS) entry which is preliminary data.</text>
</comment>
<feature type="transmembrane region" description="Helical" evidence="6">
    <location>
        <begin position="34"/>
        <end position="52"/>
    </location>
</feature>
<feature type="domain" description="MrpA C-terminal/MbhD" evidence="7">
    <location>
        <begin position="16"/>
        <end position="82"/>
    </location>
</feature>
<evidence type="ECO:0000256" key="4">
    <source>
        <dbReference type="ARBA" id="ARBA00022989"/>
    </source>
</evidence>
<feature type="transmembrane region" description="Helical" evidence="6">
    <location>
        <begin position="58"/>
        <end position="77"/>
    </location>
</feature>
<keyword evidence="3 6" id="KW-0812">Transmembrane</keyword>
<feature type="transmembrane region" description="Helical" evidence="6">
    <location>
        <begin position="6"/>
        <end position="27"/>
    </location>
</feature>
<reference evidence="9" key="1">
    <citation type="journal article" date="2020" name="mSystems">
        <title>Genome- and Community-Level Interaction Insights into Carbon Utilization and Element Cycling Functions of Hydrothermarchaeota in Hydrothermal Sediment.</title>
        <authorList>
            <person name="Zhou Z."/>
            <person name="Liu Y."/>
            <person name="Xu W."/>
            <person name="Pan J."/>
            <person name="Luo Z.H."/>
            <person name="Li M."/>
        </authorList>
    </citation>
    <scope>NUCLEOTIDE SEQUENCE [LARGE SCALE GENOMIC DNA]</scope>
    <source>
        <strain evidence="9">SpSt-637</strain>
        <strain evidence="8">SpSt-667</strain>
    </source>
</reference>
<evidence type="ECO:0000256" key="5">
    <source>
        <dbReference type="ARBA" id="ARBA00023136"/>
    </source>
</evidence>
<dbReference type="EMBL" id="DTBD01000055">
    <property type="protein sequence ID" value="HGQ64821.1"/>
    <property type="molecule type" value="Genomic_DNA"/>
</dbReference>
<sequence>MTMTIIHYILMALSALLSIVAVYFAVIEKDLVRAVIYSALQSTLYALITYLIMAPDIFLTYIPVSVGLYTALVLILIKKTERIEGDNP</sequence>
<gene>
    <name evidence="9" type="ORF">ENU08_06215</name>
    <name evidence="8" type="ORF">ENU41_05145</name>
</gene>
<keyword evidence="4 6" id="KW-1133">Transmembrane helix</keyword>
<dbReference type="InterPro" id="IPR025383">
    <property type="entry name" value="MrpA_C/MbhD"/>
</dbReference>
<keyword evidence="5 6" id="KW-0472">Membrane</keyword>
<evidence type="ECO:0000313" key="8">
    <source>
        <dbReference type="EMBL" id="HGQ36047.1"/>
    </source>
</evidence>
<evidence type="ECO:0000256" key="3">
    <source>
        <dbReference type="ARBA" id="ARBA00022692"/>
    </source>
</evidence>
<proteinExistence type="predicted"/>
<evidence type="ECO:0000256" key="6">
    <source>
        <dbReference type="SAM" id="Phobius"/>
    </source>
</evidence>
<organism evidence="9">
    <name type="scientific">Ignisphaera aggregans</name>
    <dbReference type="NCBI Taxonomy" id="334771"/>
    <lineage>
        <taxon>Archaea</taxon>
        <taxon>Thermoproteota</taxon>
        <taxon>Thermoprotei</taxon>
        <taxon>Desulfurococcales</taxon>
        <taxon>Desulfurococcaceae</taxon>
        <taxon>Ignisphaera</taxon>
    </lineage>
</organism>
<evidence type="ECO:0000256" key="1">
    <source>
        <dbReference type="ARBA" id="ARBA00004651"/>
    </source>
</evidence>
<protein>
    <submittedName>
        <fullName evidence="9">DUF4040 domain-containing protein</fullName>
    </submittedName>
</protein>
<evidence type="ECO:0000313" key="9">
    <source>
        <dbReference type="EMBL" id="HGQ64821.1"/>
    </source>
</evidence>
<evidence type="ECO:0000259" key="7">
    <source>
        <dbReference type="Pfam" id="PF13244"/>
    </source>
</evidence>
<accession>A0A7C4JKW5</accession>
<dbReference type="GO" id="GO:0005886">
    <property type="term" value="C:plasma membrane"/>
    <property type="evidence" value="ECO:0007669"/>
    <property type="project" value="UniProtKB-SubCell"/>
</dbReference>
<dbReference type="EMBL" id="DTCK01000034">
    <property type="protein sequence ID" value="HGQ36047.1"/>
    <property type="molecule type" value="Genomic_DNA"/>
</dbReference>
<comment type="subcellular location">
    <subcellularLocation>
        <location evidence="1">Cell membrane</location>
        <topology evidence="1">Multi-pass membrane protein</topology>
    </subcellularLocation>
</comment>
<name>A0A7C4JKW5_9CREN</name>